<feature type="signal peptide" evidence="2">
    <location>
        <begin position="1"/>
        <end position="17"/>
    </location>
</feature>
<reference evidence="3 4" key="1">
    <citation type="journal article" date="2015" name="Genome Biol.">
        <title>Comparative genomics of Steinernema reveals deeply conserved gene regulatory networks.</title>
        <authorList>
            <person name="Dillman A.R."/>
            <person name="Macchietto M."/>
            <person name="Porter C.F."/>
            <person name="Rogers A."/>
            <person name="Williams B."/>
            <person name="Antoshechkin I."/>
            <person name="Lee M.M."/>
            <person name="Goodwin Z."/>
            <person name="Lu X."/>
            <person name="Lewis E.E."/>
            <person name="Goodrich-Blair H."/>
            <person name="Stock S.P."/>
            <person name="Adams B.J."/>
            <person name="Sternberg P.W."/>
            <person name="Mortazavi A."/>
        </authorList>
    </citation>
    <scope>NUCLEOTIDE SEQUENCE [LARGE SCALE GENOMIC DNA]</scope>
    <source>
        <strain evidence="3 4">ALL</strain>
    </source>
</reference>
<dbReference type="EMBL" id="AZBU02000003">
    <property type="protein sequence ID" value="TKR86512.1"/>
    <property type="molecule type" value="Genomic_DNA"/>
</dbReference>
<accession>A0A4U5NTB5</accession>
<keyword evidence="4" id="KW-1185">Reference proteome</keyword>
<evidence type="ECO:0000256" key="1">
    <source>
        <dbReference type="SAM" id="MobiDB-lite"/>
    </source>
</evidence>
<dbReference type="PROSITE" id="PS51257">
    <property type="entry name" value="PROKAR_LIPOPROTEIN"/>
    <property type="match status" value="1"/>
</dbReference>
<evidence type="ECO:0008006" key="5">
    <source>
        <dbReference type="Google" id="ProtNLM"/>
    </source>
</evidence>
<feature type="region of interest" description="Disordered" evidence="1">
    <location>
        <begin position="105"/>
        <end position="173"/>
    </location>
</feature>
<sequence>MRSIVLLSALCFASSCAFFFPPLGGADVCSCQPAASVCPPAPACPVPPPAPVCPPPPSCRGCSGPSCEAPQAPCAGNSCGGIVSGCSGGPASGCGEFSQPQFPSFSIQQPQPNLPPAAPALAPVQSPQSLQQQYQQAAPQQYQQPVQPQPQLQPVTQPQPVQQQQYQHSPPLQQNQPVAVEASPLRAEGYSSGEYVHSPVPAGHNAAGEKLQEVVEEAESNTLTMEFFEKVSSNETISHEVSEAIPLSELKITEDPLCNNEDLRKLMIDI</sequence>
<gene>
    <name evidence="3" type="ORF">L596_011093</name>
</gene>
<comment type="caution">
    <text evidence="3">The sequence shown here is derived from an EMBL/GenBank/DDBJ whole genome shotgun (WGS) entry which is preliminary data.</text>
</comment>
<evidence type="ECO:0000313" key="4">
    <source>
        <dbReference type="Proteomes" id="UP000298663"/>
    </source>
</evidence>
<keyword evidence="2" id="KW-0732">Signal</keyword>
<reference evidence="3 4" key="2">
    <citation type="journal article" date="2019" name="G3 (Bethesda)">
        <title>Hybrid Assembly of the Genome of the Entomopathogenic Nematode Steinernema carpocapsae Identifies the X-Chromosome.</title>
        <authorList>
            <person name="Serra L."/>
            <person name="Macchietto M."/>
            <person name="Macias-Munoz A."/>
            <person name="McGill C.J."/>
            <person name="Rodriguez I.M."/>
            <person name="Rodriguez B."/>
            <person name="Murad R."/>
            <person name="Mortazavi A."/>
        </authorList>
    </citation>
    <scope>NUCLEOTIDE SEQUENCE [LARGE SCALE GENOMIC DNA]</scope>
    <source>
        <strain evidence="3 4">ALL</strain>
    </source>
</reference>
<organism evidence="3 4">
    <name type="scientific">Steinernema carpocapsae</name>
    <name type="common">Entomopathogenic nematode</name>
    <dbReference type="NCBI Taxonomy" id="34508"/>
    <lineage>
        <taxon>Eukaryota</taxon>
        <taxon>Metazoa</taxon>
        <taxon>Ecdysozoa</taxon>
        <taxon>Nematoda</taxon>
        <taxon>Chromadorea</taxon>
        <taxon>Rhabditida</taxon>
        <taxon>Tylenchina</taxon>
        <taxon>Panagrolaimomorpha</taxon>
        <taxon>Strongyloidoidea</taxon>
        <taxon>Steinernematidae</taxon>
        <taxon>Steinernema</taxon>
    </lineage>
</organism>
<feature type="compositionally biased region" description="Low complexity" evidence="1">
    <location>
        <begin position="119"/>
        <end position="173"/>
    </location>
</feature>
<evidence type="ECO:0000256" key="2">
    <source>
        <dbReference type="SAM" id="SignalP"/>
    </source>
</evidence>
<evidence type="ECO:0000313" key="3">
    <source>
        <dbReference type="EMBL" id="TKR86512.1"/>
    </source>
</evidence>
<proteinExistence type="predicted"/>
<dbReference type="AlphaFoldDB" id="A0A4U5NTB5"/>
<dbReference type="Proteomes" id="UP000298663">
    <property type="component" value="Unassembled WGS sequence"/>
</dbReference>
<name>A0A4U5NTB5_STECR</name>
<protein>
    <recommendedName>
        <fullName evidence="5">IGFBP N-terminal domain-containing protein</fullName>
    </recommendedName>
</protein>
<dbReference type="STRING" id="34508.A0A4U5NTB5"/>
<feature type="chain" id="PRO_5020571321" description="IGFBP N-terminal domain-containing protein" evidence="2">
    <location>
        <begin position="18"/>
        <end position="270"/>
    </location>
</feature>